<dbReference type="PROSITE" id="PS00211">
    <property type="entry name" value="ABC_TRANSPORTER_1"/>
    <property type="match status" value="1"/>
</dbReference>
<keyword evidence="6" id="KW-0067">ATP-binding</keyword>
<evidence type="ECO:0000256" key="4">
    <source>
        <dbReference type="ARBA" id="ARBA00022692"/>
    </source>
</evidence>
<evidence type="ECO:0000313" key="15">
    <source>
        <dbReference type="EMBL" id="SPF69417.1"/>
    </source>
</evidence>
<evidence type="ECO:0000256" key="10">
    <source>
        <dbReference type="RuleBase" id="RU363032"/>
    </source>
</evidence>
<dbReference type="CDD" id="cd06261">
    <property type="entry name" value="TM_PBP2"/>
    <property type="match status" value="1"/>
</dbReference>
<feature type="transmembrane region" description="Helical" evidence="10">
    <location>
        <begin position="242"/>
        <end position="262"/>
    </location>
</feature>
<dbReference type="PANTHER" id="PTHR42781:SF4">
    <property type="entry name" value="SPERMIDINE_PUTRESCINE IMPORT ATP-BINDING PROTEIN POTA"/>
    <property type="match status" value="1"/>
</dbReference>
<dbReference type="AlphaFoldDB" id="A0A375I7K0"/>
<gene>
    <name evidence="15" type="ORF">PROPJV5_2366</name>
</gene>
<keyword evidence="5" id="KW-0547">Nucleotide-binding</keyword>
<dbReference type="Gene3D" id="3.40.50.300">
    <property type="entry name" value="P-loop containing nucleotide triphosphate hydrolases"/>
    <property type="match status" value="1"/>
</dbReference>
<dbReference type="Proteomes" id="UP000265962">
    <property type="component" value="Unassembled WGS sequence"/>
</dbReference>
<dbReference type="PROSITE" id="PS50893">
    <property type="entry name" value="ABC_TRANSPORTER_2"/>
    <property type="match status" value="1"/>
</dbReference>
<dbReference type="Pfam" id="PF03459">
    <property type="entry name" value="TOBE"/>
    <property type="match status" value="1"/>
</dbReference>
<dbReference type="Gene3D" id="1.10.3720.10">
    <property type="entry name" value="MetI-like"/>
    <property type="match status" value="1"/>
</dbReference>
<reference evidence="16" key="1">
    <citation type="submission" date="2018-02" db="EMBL/GenBank/DDBJ databases">
        <authorList>
            <person name="Hornung B."/>
        </authorList>
    </citation>
    <scope>NUCLEOTIDE SEQUENCE [LARGE SCALE GENOMIC DNA]</scope>
</reference>
<feature type="transmembrane region" description="Helical" evidence="10">
    <location>
        <begin position="60"/>
        <end position="83"/>
    </location>
</feature>
<dbReference type="PROSITE" id="PS51866">
    <property type="entry name" value="MOP"/>
    <property type="match status" value="1"/>
</dbReference>
<keyword evidence="8 10" id="KW-0472">Membrane</keyword>
<keyword evidence="4 10" id="KW-0812">Transmembrane</keyword>
<dbReference type="InterPro" id="IPR017871">
    <property type="entry name" value="ABC_transporter-like_CS"/>
</dbReference>
<comment type="subcellular location">
    <subcellularLocation>
        <location evidence="10">Cell membrane</location>
        <topology evidence="10">Multi-pass membrane protein</topology>
    </subcellularLocation>
    <subcellularLocation>
        <location evidence="1">Membrane</location>
        <topology evidence="1">Multi-pass membrane protein</topology>
    </subcellularLocation>
</comment>
<dbReference type="PANTHER" id="PTHR42781">
    <property type="entry name" value="SPERMIDINE/PUTRESCINE IMPORT ATP-BINDING PROTEIN POTA"/>
    <property type="match status" value="1"/>
</dbReference>
<feature type="transmembrane region" description="Helical" evidence="10">
    <location>
        <begin position="95"/>
        <end position="116"/>
    </location>
</feature>
<organism evidence="15 16">
    <name type="scientific">Propionibacterium ruminifibrarum</name>
    <dbReference type="NCBI Taxonomy" id="1962131"/>
    <lineage>
        <taxon>Bacteria</taxon>
        <taxon>Bacillati</taxon>
        <taxon>Actinomycetota</taxon>
        <taxon>Actinomycetes</taxon>
        <taxon>Propionibacteriales</taxon>
        <taxon>Propionibacteriaceae</taxon>
        <taxon>Propionibacterium</taxon>
    </lineage>
</organism>
<feature type="domain" description="ABC transmembrane type-1" evidence="13">
    <location>
        <begin position="58"/>
        <end position="260"/>
    </location>
</feature>
<evidence type="ECO:0000256" key="5">
    <source>
        <dbReference type="ARBA" id="ARBA00022741"/>
    </source>
</evidence>
<dbReference type="GO" id="GO:0005886">
    <property type="term" value="C:plasma membrane"/>
    <property type="evidence" value="ECO:0007669"/>
    <property type="project" value="UniProtKB-SubCell"/>
</dbReference>
<dbReference type="InterPro" id="IPR004606">
    <property type="entry name" value="Mop_domain"/>
</dbReference>
<evidence type="ECO:0000313" key="16">
    <source>
        <dbReference type="Proteomes" id="UP000265962"/>
    </source>
</evidence>
<protein>
    <submittedName>
        <fullName evidence="15">ModB_ABC: molybdate ABC transporter, permease protein</fullName>
    </submittedName>
</protein>
<dbReference type="GO" id="GO:0016887">
    <property type="term" value="F:ATP hydrolysis activity"/>
    <property type="evidence" value="ECO:0007669"/>
    <property type="project" value="InterPro"/>
</dbReference>
<evidence type="ECO:0000256" key="1">
    <source>
        <dbReference type="ARBA" id="ARBA00004141"/>
    </source>
</evidence>
<dbReference type="Pfam" id="PF00528">
    <property type="entry name" value="BPD_transp_1"/>
    <property type="match status" value="1"/>
</dbReference>
<evidence type="ECO:0000259" key="14">
    <source>
        <dbReference type="PROSITE" id="PS51866"/>
    </source>
</evidence>
<dbReference type="Gene3D" id="2.40.50.100">
    <property type="match status" value="1"/>
</dbReference>
<evidence type="ECO:0000256" key="7">
    <source>
        <dbReference type="ARBA" id="ARBA00022989"/>
    </source>
</evidence>
<feature type="domain" description="ABC transporter" evidence="12">
    <location>
        <begin position="290"/>
        <end position="524"/>
    </location>
</feature>
<keyword evidence="16" id="KW-1185">Reference proteome</keyword>
<dbReference type="InterPro" id="IPR003439">
    <property type="entry name" value="ABC_transporter-like_ATP-bd"/>
</dbReference>
<dbReference type="InterPro" id="IPR050093">
    <property type="entry name" value="ABC_SmlMolc_Importer"/>
</dbReference>
<dbReference type="InterPro" id="IPR006469">
    <property type="entry name" value="NifC_ABC_porter"/>
</dbReference>
<dbReference type="SMART" id="SM00382">
    <property type="entry name" value="AAA"/>
    <property type="match status" value="1"/>
</dbReference>
<dbReference type="SUPFAM" id="SSF52540">
    <property type="entry name" value="P-loop containing nucleoside triphosphate hydrolases"/>
    <property type="match status" value="1"/>
</dbReference>
<dbReference type="InterPro" id="IPR027417">
    <property type="entry name" value="P-loop_NTPase"/>
</dbReference>
<sequence length="652" mass="66896">MRARSRRVTPPVPVPAWLAVLAALGVLYLVIPLAGMGAAVPWGRFGELITGEASRDALWLSLRTCAAATVTDLLLGVPLAVVLSRSWRGVRLVRILVALPLSLPPVVAGLALLATFGRRGLVGQVLEGVWGVRVGFTTLAVVMAQVFVSLPFLVITLEAALRSRPSGLAETAASLGAGPTRVLRSVTLPLVAPALARGTALSLARCLGEFGATLTFAGSLQGVTRTLPLQIYLARETDSDNALALGALLVVVAAIVVAVTEWTPGRRSGPVSEGEQAAAEPAGPGPARSLPAAPVDLDGGLSARDWRMRLQIPAGQVLAVMGHNGSGKSTLAGIVAGRLRLDSGRLRIGDRLVDGEHTFVEARRRGVTMLGQDPHVFGHMSVLDNVAFPLRCRGVPRGRARQGAAEQLAAVGCAHLAGRRGSQLSGGQAARVALARALAFEPAVLVLDEPTAALDVEASSHVTRVLAARLAGAGTTTILVTHDVLEALELADAMIVLDHGRLVERGEPARLIARPASAFTARLAGLNIVDGPLVVGDDGLPGVAVGDRRLAAAQLPEGATLAAGDRVALVFAPEAVGLHAAPPSGSPRSALPGAVEAADEAGGLVSVRLGLDGGAVIRARVTTAAWAELGAPVGGRLWAVVKATQVRVVPLA</sequence>
<dbReference type="InterPro" id="IPR008995">
    <property type="entry name" value="Mo/tungstate-bd_C_term_dom"/>
</dbReference>
<dbReference type="GO" id="GO:0005524">
    <property type="term" value="F:ATP binding"/>
    <property type="evidence" value="ECO:0007669"/>
    <property type="project" value="UniProtKB-KW"/>
</dbReference>
<feature type="transmembrane region" description="Helical" evidence="10">
    <location>
        <begin position="12"/>
        <end position="40"/>
    </location>
</feature>
<evidence type="ECO:0000256" key="3">
    <source>
        <dbReference type="ARBA" id="ARBA00022505"/>
    </source>
</evidence>
<evidence type="ECO:0000256" key="9">
    <source>
        <dbReference type="PROSITE-ProRule" id="PRU01213"/>
    </source>
</evidence>
<evidence type="ECO:0000256" key="2">
    <source>
        <dbReference type="ARBA" id="ARBA00022448"/>
    </source>
</evidence>
<dbReference type="NCBIfam" id="TIGR01581">
    <property type="entry name" value="Mo_ABC_porter"/>
    <property type="match status" value="1"/>
</dbReference>
<evidence type="ECO:0000256" key="11">
    <source>
        <dbReference type="SAM" id="MobiDB-lite"/>
    </source>
</evidence>
<feature type="compositionally biased region" description="Low complexity" evidence="11">
    <location>
        <begin position="273"/>
        <end position="287"/>
    </location>
</feature>
<dbReference type="InterPro" id="IPR035906">
    <property type="entry name" value="MetI-like_sf"/>
</dbReference>
<accession>A0A375I7K0</accession>
<comment type="similarity">
    <text evidence="10">Belongs to the binding-protein-dependent transport system permease family.</text>
</comment>
<name>A0A375I7K0_9ACTN</name>
<keyword evidence="2 10" id="KW-0813">Transport</keyword>
<dbReference type="SUPFAM" id="SSF50331">
    <property type="entry name" value="MOP-like"/>
    <property type="match status" value="1"/>
</dbReference>
<feature type="region of interest" description="Disordered" evidence="11">
    <location>
        <begin position="265"/>
        <end position="294"/>
    </location>
</feature>
<keyword evidence="7 10" id="KW-1133">Transmembrane helix</keyword>
<proteinExistence type="inferred from homology"/>
<feature type="transmembrane region" description="Helical" evidence="10">
    <location>
        <begin position="136"/>
        <end position="157"/>
    </location>
</feature>
<dbReference type="NCBIfam" id="TIGR02141">
    <property type="entry name" value="modB_ABC"/>
    <property type="match status" value="1"/>
</dbReference>
<dbReference type="SUPFAM" id="SSF161098">
    <property type="entry name" value="MetI-like"/>
    <property type="match status" value="1"/>
</dbReference>
<dbReference type="InterPro" id="IPR005116">
    <property type="entry name" value="Transp-assoc_OB_typ1"/>
</dbReference>
<evidence type="ECO:0000259" key="12">
    <source>
        <dbReference type="PROSITE" id="PS50893"/>
    </source>
</evidence>
<keyword evidence="3 9" id="KW-0500">Molybdenum</keyword>
<dbReference type="InterPro" id="IPR003593">
    <property type="entry name" value="AAA+_ATPase"/>
</dbReference>
<dbReference type="InterPro" id="IPR011867">
    <property type="entry name" value="ModB_ABC"/>
</dbReference>
<evidence type="ECO:0000256" key="6">
    <source>
        <dbReference type="ARBA" id="ARBA00022840"/>
    </source>
</evidence>
<dbReference type="Pfam" id="PF00005">
    <property type="entry name" value="ABC_tran"/>
    <property type="match status" value="1"/>
</dbReference>
<dbReference type="GO" id="GO:0015098">
    <property type="term" value="F:molybdate ion transmembrane transporter activity"/>
    <property type="evidence" value="ECO:0007669"/>
    <property type="project" value="InterPro"/>
</dbReference>
<dbReference type="EMBL" id="OMOH01000013">
    <property type="protein sequence ID" value="SPF69417.1"/>
    <property type="molecule type" value="Genomic_DNA"/>
</dbReference>
<evidence type="ECO:0000256" key="8">
    <source>
        <dbReference type="ARBA" id="ARBA00023136"/>
    </source>
</evidence>
<dbReference type="PROSITE" id="PS50928">
    <property type="entry name" value="ABC_TM1"/>
    <property type="match status" value="1"/>
</dbReference>
<feature type="domain" description="Mop" evidence="14">
    <location>
        <begin position="584"/>
        <end position="650"/>
    </location>
</feature>
<evidence type="ECO:0000259" key="13">
    <source>
        <dbReference type="PROSITE" id="PS50928"/>
    </source>
</evidence>
<dbReference type="InterPro" id="IPR000515">
    <property type="entry name" value="MetI-like"/>
</dbReference>